<gene>
    <name evidence="12" type="ORF">CSSPTR1EN2_LOCUS7625</name>
</gene>
<keyword evidence="5" id="KW-0479">Metal-binding</keyword>
<proteinExistence type="predicted"/>
<evidence type="ECO:0000256" key="7">
    <source>
        <dbReference type="ARBA" id="ARBA00023004"/>
    </source>
</evidence>
<organism evidence="12 13">
    <name type="scientific">Sphagnum troendelagicum</name>
    <dbReference type="NCBI Taxonomy" id="128251"/>
    <lineage>
        <taxon>Eukaryota</taxon>
        <taxon>Viridiplantae</taxon>
        <taxon>Streptophyta</taxon>
        <taxon>Embryophyta</taxon>
        <taxon>Bryophyta</taxon>
        <taxon>Sphagnophytina</taxon>
        <taxon>Sphagnopsida</taxon>
        <taxon>Sphagnales</taxon>
        <taxon>Sphagnaceae</taxon>
        <taxon>Sphagnum</taxon>
    </lineage>
</organism>
<keyword evidence="6" id="KW-0809">Transit peptide</keyword>
<dbReference type="Gene3D" id="2.102.10.10">
    <property type="entry name" value="Rieske [2Fe-2S] iron-sulphur domain"/>
    <property type="match status" value="1"/>
</dbReference>
<dbReference type="InterPro" id="IPR036922">
    <property type="entry name" value="Rieske_2Fe-2S_sf"/>
</dbReference>
<keyword evidence="10" id="KW-1133">Transmembrane helix</keyword>
<dbReference type="SUPFAM" id="SSF55961">
    <property type="entry name" value="Bet v1-like"/>
    <property type="match status" value="1"/>
</dbReference>
<keyword evidence="13" id="KW-1185">Reference proteome</keyword>
<dbReference type="PANTHER" id="PTHR21266:SF29">
    <property type="entry name" value="PROTEIN TIC 55, CHLOROPLASTIC"/>
    <property type="match status" value="1"/>
</dbReference>
<protein>
    <recommendedName>
        <fullName evidence="11">Rieske domain-containing protein</fullName>
    </recommendedName>
</protein>
<dbReference type="Pfam" id="PF08417">
    <property type="entry name" value="PaO"/>
    <property type="match status" value="1"/>
</dbReference>
<dbReference type="Proteomes" id="UP001497512">
    <property type="component" value="Chromosome 14"/>
</dbReference>
<feature type="transmembrane region" description="Helical" evidence="10">
    <location>
        <begin position="555"/>
        <end position="574"/>
    </location>
</feature>
<sequence length="584" mass="65499">MERSTHSFLPICLAPLHLQISKSFFSSAKAAQASAKEVTTATARASHLHRRKWEVISGLSGSNLMIRKGLGHRRGDETETPSCCATSSPSQTRHSSRRGKIFRRVVADRGTEEALIQDVAKEKEDKVEYNWEEEWYPMYLTAEMPTNSPLGLTVFDRSLVLFYDGQGKINCFEDQCPHRLAKLSEGQIMDGNLECLYHGWQFDGSGTCVKIPQLAPGAKIPKTACARKYEVRESQGVIWVWLSRKTPGDPKKLPWFEHFAREGFVDISSIHELPYDYSILLENLMDPAHIPISHDRTDISAKRENAKALVFEVTERTSRGFAGKWGEIGSPTLPNTTRFEAPCCLRNDKEIVDKDGKTQYYSALFLCRPAGQGKSMLVLRFGGTDFGKQLRWFPSWLIHKNNNTVFEQDMGFLSSQNETLVRKNVATKDLYLNLKSSDTWVTEYRKWLDLTGHGMPYYFGHRSVSQSPNLAIAEAAPAGLVAATASSYPAKGSFGAMFARDPTNRYFRHVVHCKSCLGLLNRFKKFQKIGVVLGALSTGVAITLSTVAWRATFVILALLMFAGAYACTRGVAALTQNFVRVHRR</sequence>
<keyword evidence="10" id="KW-0812">Transmembrane</keyword>
<keyword evidence="7" id="KW-0408">Iron</keyword>
<evidence type="ECO:0000256" key="8">
    <source>
        <dbReference type="ARBA" id="ARBA00023014"/>
    </source>
</evidence>
<evidence type="ECO:0000256" key="4">
    <source>
        <dbReference type="ARBA" id="ARBA00022714"/>
    </source>
</evidence>
<dbReference type="InterPro" id="IPR017941">
    <property type="entry name" value="Rieske_2Fe-2S"/>
</dbReference>
<dbReference type="SUPFAM" id="SSF50022">
    <property type="entry name" value="ISP domain"/>
    <property type="match status" value="1"/>
</dbReference>
<keyword evidence="8" id="KW-0411">Iron-sulfur</keyword>
<feature type="compositionally biased region" description="Polar residues" evidence="9">
    <location>
        <begin position="80"/>
        <end position="93"/>
    </location>
</feature>
<dbReference type="Gene3D" id="3.90.380.10">
    <property type="entry name" value="Naphthalene 1,2-dioxygenase Alpha Subunit, Chain A, domain 1"/>
    <property type="match status" value="1"/>
</dbReference>
<evidence type="ECO:0000256" key="1">
    <source>
        <dbReference type="ARBA" id="ARBA00004229"/>
    </source>
</evidence>
<evidence type="ECO:0000256" key="10">
    <source>
        <dbReference type="SAM" id="Phobius"/>
    </source>
</evidence>
<comment type="subcellular location">
    <subcellularLocation>
        <location evidence="1">Plastid</location>
        <location evidence="1">Chloroplast</location>
    </subcellularLocation>
</comment>
<dbReference type="PANTHER" id="PTHR21266">
    <property type="entry name" value="IRON-SULFUR DOMAIN CONTAINING PROTEIN"/>
    <property type="match status" value="1"/>
</dbReference>
<keyword evidence="4" id="KW-0001">2Fe-2S</keyword>
<keyword evidence="10" id="KW-0472">Membrane</keyword>
<evidence type="ECO:0000313" key="12">
    <source>
        <dbReference type="EMBL" id="CAK9204916.1"/>
    </source>
</evidence>
<evidence type="ECO:0000256" key="6">
    <source>
        <dbReference type="ARBA" id="ARBA00022946"/>
    </source>
</evidence>
<reference evidence="12" key="1">
    <citation type="submission" date="2024-02" db="EMBL/GenBank/DDBJ databases">
        <authorList>
            <consortium name="ELIXIR-Norway"/>
            <consortium name="Elixir Norway"/>
        </authorList>
    </citation>
    <scope>NUCLEOTIDE SEQUENCE</scope>
</reference>
<keyword evidence="2" id="KW-0150">Chloroplast</keyword>
<evidence type="ECO:0000256" key="3">
    <source>
        <dbReference type="ARBA" id="ARBA00022640"/>
    </source>
</evidence>
<feature type="region of interest" description="Disordered" evidence="9">
    <location>
        <begin position="72"/>
        <end position="97"/>
    </location>
</feature>
<name>A0ABP0TTY6_9BRYO</name>
<accession>A0ABP0TTY6</accession>
<dbReference type="Pfam" id="PF00355">
    <property type="entry name" value="Rieske"/>
    <property type="match status" value="1"/>
</dbReference>
<evidence type="ECO:0000256" key="9">
    <source>
        <dbReference type="SAM" id="MobiDB-lite"/>
    </source>
</evidence>
<feature type="transmembrane region" description="Helical" evidence="10">
    <location>
        <begin position="529"/>
        <end position="549"/>
    </location>
</feature>
<evidence type="ECO:0000259" key="11">
    <source>
        <dbReference type="PROSITE" id="PS51296"/>
    </source>
</evidence>
<dbReference type="PROSITE" id="PS51296">
    <property type="entry name" value="RIESKE"/>
    <property type="match status" value="1"/>
</dbReference>
<dbReference type="EMBL" id="OZ019906">
    <property type="protein sequence ID" value="CAK9204916.1"/>
    <property type="molecule type" value="Genomic_DNA"/>
</dbReference>
<keyword evidence="3" id="KW-0934">Plastid</keyword>
<feature type="domain" description="Rieske" evidence="11">
    <location>
        <begin position="135"/>
        <end position="240"/>
    </location>
</feature>
<evidence type="ECO:0000256" key="2">
    <source>
        <dbReference type="ARBA" id="ARBA00022528"/>
    </source>
</evidence>
<dbReference type="InterPro" id="IPR050584">
    <property type="entry name" value="Cholesterol_7-desaturase"/>
</dbReference>
<evidence type="ECO:0000256" key="5">
    <source>
        <dbReference type="ARBA" id="ARBA00022723"/>
    </source>
</evidence>
<evidence type="ECO:0000313" key="13">
    <source>
        <dbReference type="Proteomes" id="UP001497512"/>
    </source>
</evidence>
<dbReference type="InterPro" id="IPR013626">
    <property type="entry name" value="PaO"/>
</dbReference>